<protein>
    <submittedName>
        <fullName evidence="1">Uncharacterized protein</fullName>
    </submittedName>
</protein>
<dbReference type="Proteomes" id="UP000014570">
    <property type="component" value="Unassembled WGS sequence"/>
</dbReference>
<name>A0AAV3JD97_LEPBO</name>
<accession>A0AAV3JD97</accession>
<evidence type="ECO:0000313" key="1">
    <source>
        <dbReference type="EMBL" id="EPG58595.1"/>
    </source>
</evidence>
<evidence type="ECO:0000313" key="2">
    <source>
        <dbReference type="Proteomes" id="UP000014570"/>
    </source>
</evidence>
<sequence>MFDFLFSFTLYILCLFDFKIGKIELFHKFTSLSPTRKLDLEPQNLTISRYNHFIKRRCGVPTFRGLMAVTTM</sequence>
<organism evidence="1 2">
    <name type="scientific">Leptospira borgpetersenii serovar Javanica str. UI 09931</name>
    <dbReference type="NCBI Taxonomy" id="1049767"/>
    <lineage>
        <taxon>Bacteria</taxon>
        <taxon>Pseudomonadati</taxon>
        <taxon>Spirochaetota</taxon>
        <taxon>Spirochaetia</taxon>
        <taxon>Leptospirales</taxon>
        <taxon>Leptospiraceae</taxon>
        <taxon>Leptospira</taxon>
    </lineage>
</organism>
<reference evidence="1 2" key="1">
    <citation type="submission" date="2013-04" db="EMBL/GenBank/DDBJ databases">
        <authorList>
            <person name="Harkins D.M."/>
            <person name="Durkin A.S."/>
            <person name="Brinkac L.M."/>
            <person name="Haft D.H."/>
            <person name="Selengut J.D."/>
            <person name="Sanka R."/>
            <person name="DePew J."/>
            <person name="Purushe J."/>
            <person name="Chanthongthip A."/>
            <person name="Lattana O."/>
            <person name="Phetsouvanh R."/>
            <person name="Newton P.N."/>
            <person name="Vinetz J.M."/>
            <person name="Sutton G.G."/>
            <person name="Nierman W.C."/>
            <person name="Fouts D.E."/>
        </authorList>
    </citation>
    <scope>NUCLEOTIDE SEQUENCE [LARGE SCALE GENOMIC DNA]</scope>
    <source>
        <strain evidence="1 2">UI 09931</strain>
    </source>
</reference>
<proteinExistence type="predicted"/>
<comment type="caution">
    <text evidence="1">The sequence shown here is derived from an EMBL/GenBank/DDBJ whole genome shotgun (WGS) entry which is preliminary data.</text>
</comment>
<dbReference type="AlphaFoldDB" id="A0AAV3JD97"/>
<dbReference type="EMBL" id="AHNP02000004">
    <property type="protein sequence ID" value="EPG58595.1"/>
    <property type="molecule type" value="Genomic_DNA"/>
</dbReference>
<gene>
    <name evidence="1" type="ORF">LEP1GSC103_0411</name>
</gene>